<dbReference type="EMBL" id="CAJVPK010001098">
    <property type="protein sequence ID" value="CAG8570705.1"/>
    <property type="molecule type" value="Genomic_DNA"/>
</dbReference>
<dbReference type="OrthoDB" id="2433668at2759"/>
<organism evidence="1 2">
    <name type="scientific">Diversispora eburnea</name>
    <dbReference type="NCBI Taxonomy" id="1213867"/>
    <lineage>
        <taxon>Eukaryota</taxon>
        <taxon>Fungi</taxon>
        <taxon>Fungi incertae sedis</taxon>
        <taxon>Mucoromycota</taxon>
        <taxon>Glomeromycotina</taxon>
        <taxon>Glomeromycetes</taxon>
        <taxon>Diversisporales</taxon>
        <taxon>Diversisporaceae</taxon>
        <taxon>Diversispora</taxon>
    </lineage>
</organism>
<protein>
    <submittedName>
        <fullName evidence="1">7828_t:CDS:1</fullName>
    </submittedName>
</protein>
<dbReference type="Proteomes" id="UP000789706">
    <property type="component" value="Unassembled WGS sequence"/>
</dbReference>
<dbReference type="AlphaFoldDB" id="A0A9N9G1D6"/>
<keyword evidence="2" id="KW-1185">Reference proteome</keyword>
<reference evidence="1" key="1">
    <citation type="submission" date="2021-06" db="EMBL/GenBank/DDBJ databases">
        <authorList>
            <person name="Kallberg Y."/>
            <person name="Tangrot J."/>
            <person name="Rosling A."/>
        </authorList>
    </citation>
    <scope>NUCLEOTIDE SEQUENCE</scope>
    <source>
        <strain evidence="1">AZ414A</strain>
    </source>
</reference>
<feature type="non-terminal residue" evidence="1">
    <location>
        <position position="175"/>
    </location>
</feature>
<comment type="caution">
    <text evidence="1">The sequence shown here is derived from an EMBL/GenBank/DDBJ whole genome shotgun (WGS) entry which is preliminary data.</text>
</comment>
<dbReference type="Gene3D" id="1.10.510.10">
    <property type="entry name" value="Transferase(Phosphotransferase) domain 1"/>
    <property type="match status" value="1"/>
</dbReference>
<proteinExistence type="predicted"/>
<name>A0A9N9G1D6_9GLOM</name>
<evidence type="ECO:0000313" key="2">
    <source>
        <dbReference type="Proteomes" id="UP000789706"/>
    </source>
</evidence>
<evidence type="ECO:0000313" key="1">
    <source>
        <dbReference type="EMBL" id="CAG8570705.1"/>
    </source>
</evidence>
<gene>
    <name evidence="1" type="ORF">DEBURN_LOCUS8066</name>
</gene>
<sequence length="175" mass="20721">IVKSGKREISINEIPENYIKIYTKGWKDIPEQRPVIEDFQMNQMIKFLSELQLVKQISKLQFNNELKKFEYNGFENLEGLIKYVDPILFKEERKFSRTKASSVGILLWKISSGKIPYKSYESRLEDELEKLDLISYIIQGNRKNPIERTLQNNVKIYQGCWNQDPDQCSNIEHVI</sequence>
<accession>A0A9N9G1D6</accession>